<sequence>MKKPFLNEDFLLQTETARELYHDYAKQMPIIDYHCHLPPDQIAADKQFENLTQIWLYGDHYKWRAMRTNGIHESYCTGDQSDFAKFEKWAETVPYTMRNPLYHWTHLELQRYFGVTEVLNGNSARRIYDECSAKLQTPDYSVRSLLRKMNVETVCTTDDPIDSLEYHRQIAASDLEVSVRPTFRPDKAMAVEDAATFNAYVDKLSAAAGIDITSFEDFMAALRNRHDFFAAMGCQLSDHGLEQIYAEDFTELEIKAIFRKIRSGQGLSYAEILAFKSAMLIYLAEMDWEKGWTQQFHLGALRNNNSRMLRLLGPDTGWDSIGDFSQGRALAKFLNRLDENDKLAKTILYNLNPADNDLMATMIGNFNDGSVAGKVQFGSGWWFLDQKEGMEKQMNALSNMGLLSRFVGMLTDSRSFLSYPRHEYFRRILCNLFGNDVENGELPDDINWIGQVVQNICYGNAKAYFDFKNDKSSNVRRGDDALVASAEL</sequence>
<dbReference type="AlphaFoldDB" id="A0A1S2VI84"/>
<proteinExistence type="inferred from homology"/>
<dbReference type="OrthoDB" id="9766564at2"/>
<evidence type="ECO:0000256" key="2">
    <source>
        <dbReference type="ARBA" id="ARBA00004892"/>
    </source>
</evidence>
<evidence type="ECO:0000256" key="6">
    <source>
        <dbReference type="ARBA" id="ARBA00023235"/>
    </source>
</evidence>
<evidence type="ECO:0000313" key="8">
    <source>
        <dbReference type="EMBL" id="OIN57558.1"/>
    </source>
</evidence>
<keyword evidence="9" id="KW-1185">Reference proteome</keyword>
<dbReference type="EC" id="5.3.1.12" evidence="4 7"/>
<dbReference type="PANTHER" id="PTHR30068">
    <property type="entry name" value="URONATE ISOMERASE"/>
    <property type="match status" value="1"/>
</dbReference>
<dbReference type="InterPro" id="IPR032466">
    <property type="entry name" value="Metal_Hydrolase"/>
</dbReference>
<name>A0A1S2VI84_9BACT</name>
<organism evidence="8 9">
    <name type="scientific">Arsenicibacter rosenii</name>
    <dbReference type="NCBI Taxonomy" id="1750698"/>
    <lineage>
        <taxon>Bacteria</taxon>
        <taxon>Pseudomonadati</taxon>
        <taxon>Bacteroidota</taxon>
        <taxon>Cytophagia</taxon>
        <taxon>Cytophagales</taxon>
        <taxon>Spirosomataceae</taxon>
        <taxon>Arsenicibacter</taxon>
    </lineage>
</organism>
<evidence type="ECO:0000256" key="5">
    <source>
        <dbReference type="ARBA" id="ARBA00020555"/>
    </source>
</evidence>
<comment type="catalytic activity">
    <reaction evidence="1 7">
        <text>D-glucuronate = D-fructuronate</text>
        <dbReference type="Rhea" id="RHEA:13049"/>
        <dbReference type="ChEBI" id="CHEBI:58720"/>
        <dbReference type="ChEBI" id="CHEBI:59863"/>
        <dbReference type="EC" id="5.3.1.12"/>
    </reaction>
</comment>
<dbReference type="InterPro" id="IPR003766">
    <property type="entry name" value="Uronate_isomerase"/>
</dbReference>
<reference evidence="8 9" key="1">
    <citation type="submission" date="2016-10" db="EMBL/GenBank/DDBJ databases">
        <title>Arsenicibacter rosenii gen. nov., sp. nov., an efficient arsenic-methylating bacterium isolated from an arsenic-contaminated paddy soil.</title>
        <authorList>
            <person name="Huang K."/>
        </authorList>
    </citation>
    <scope>NUCLEOTIDE SEQUENCE [LARGE SCALE GENOMIC DNA]</scope>
    <source>
        <strain evidence="8 9">SM-1</strain>
    </source>
</reference>
<dbReference type="Gene3D" id="1.10.2020.10">
    <property type="entry name" value="uronate isomerase, domain 2, chain A"/>
    <property type="match status" value="1"/>
</dbReference>
<dbReference type="GO" id="GO:0008880">
    <property type="term" value="F:glucuronate isomerase activity"/>
    <property type="evidence" value="ECO:0007669"/>
    <property type="project" value="UniProtKB-UniRule"/>
</dbReference>
<dbReference type="RefSeq" id="WP_071504760.1">
    <property type="nucleotide sequence ID" value="NZ_MORL01000011.1"/>
</dbReference>
<dbReference type="GO" id="GO:0019698">
    <property type="term" value="P:D-galacturonate catabolic process"/>
    <property type="evidence" value="ECO:0007669"/>
    <property type="project" value="TreeGrafter"/>
</dbReference>
<evidence type="ECO:0000313" key="9">
    <source>
        <dbReference type="Proteomes" id="UP000181790"/>
    </source>
</evidence>
<dbReference type="SUPFAM" id="SSF51556">
    <property type="entry name" value="Metallo-dependent hydrolases"/>
    <property type="match status" value="1"/>
</dbReference>
<dbReference type="PANTHER" id="PTHR30068:SF4">
    <property type="entry name" value="URONATE ISOMERASE"/>
    <property type="match status" value="1"/>
</dbReference>
<dbReference type="NCBIfam" id="NF002794">
    <property type="entry name" value="PRK02925.1"/>
    <property type="match status" value="1"/>
</dbReference>
<evidence type="ECO:0000256" key="1">
    <source>
        <dbReference type="ARBA" id="ARBA00001165"/>
    </source>
</evidence>
<gene>
    <name evidence="7" type="primary">uxaC</name>
    <name evidence="8" type="ORF">BLX24_18900</name>
</gene>
<evidence type="ECO:0000256" key="3">
    <source>
        <dbReference type="ARBA" id="ARBA00008397"/>
    </source>
</evidence>
<accession>A0A1S2VI84</accession>
<evidence type="ECO:0000256" key="7">
    <source>
        <dbReference type="HAMAP-Rule" id="MF_00675"/>
    </source>
</evidence>
<comment type="pathway">
    <text evidence="2 7">Carbohydrate metabolism; pentose and glucuronate interconversion.</text>
</comment>
<dbReference type="GO" id="GO:0042840">
    <property type="term" value="P:D-glucuronate catabolic process"/>
    <property type="evidence" value="ECO:0007669"/>
    <property type="project" value="TreeGrafter"/>
</dbReference>
<dbReference type="Pfam" id="PF02614">
    <property type="entry name" value="UxaC"/>
    <property type="match status" value="1"/>
</dbReference>
<dbReference type="EMBL" id="MORL01000011">
    <property type="protein sequence ID" value="OIN57558.1"/>
    <property type="molecule type" value="Genomic_DNA"/>
</dbReference>
<evidence type="ECO:0000256" key="4">
    <source>
        <dbReference type="ARBA" id="ARBA00012546"/>
    </source>
</evidence>
<protein>
    <recommendedName>
        <fullName evidence="5 7">Uronate isomerase</fullName>
        <ecNumber evidence="4 7">5.3.1.12</ecNumber>
    </recommendedName>
    <alternativeName>
        <fullName evidence="7">Glucuronate isomerase</fullName>
    </alternativeName>
    <alternativeName>
        <fullName evidence="7">Uronic isomerase</fullName>
    </alternativeName>
</protein>
<dbReference type="HAMAP" id="MF_00675">
    <property type="entry name" value="UxaC"/>
    <property type="match status" value="1"/>
</dbReference>
<comment type="catalytic activity">
    <reaction evidence="7">
        <text>aldehydo-D-galacturonate = keto-D-tagaturonate</text>
        <dbReference type="Rhea" id="RHEA:27702"/>
        <dbReference type="ChEBI" id="CHEBI:12952"/>
        <dbReference type="ChEBI" id="CHEBI:17886"/>
    </reaction>
</comment>
<comment type="caution">
    <text evidence="8">The sequence shown here is derived from an EMBL/GenBank/DDBJ whole genome shotgun (WGS) entry which is preliminary data.</text>
</comment>
<dbReference type="UniPathway" id="UPA00246"/>
<dbReference type="Gene3D" id="3.20.20.140">
    <property type="entry name" value="Metal-dependent hydrolases"/>
    <property type="match status" value="1"/>
</dbReference>
<keyword evidence="6 7" id="KW-0413">Isomerase</keyword>
<comment type="similarity">
    <text evidence="3 7">Belongs to the metallo-dependent hydrolases superfamily. Uronate isomerase family.</text>
</comment>
<dbReference type="Proteomes" id="UP000181790">
    <property type="component" value="Unassembled WGS sequence"/>
</dbReference>